<sequence>MSEAGLSQRHISSKTNVSVVTVNRIIKAYRHEGRIYDAPRGRPPSYTALNEDLLIVAAAVDDPFMLKNRSGLSRSQKCERALNLNISTSTIRRWLWDAGLPCRIAAEKPRLYESHRRHRLLFAQEHVSWGYDKWNEVLFSDESSFTTCWDQKQYDPPYSEPLLHLILARVPEADRRLIIKLFQKGYSQQAIGALPQNGGEAPPGRGCHRHYSRILCIVGVDSALGASGFRVPHFPEEVQSVGTPAEEHPGSQDAGQALEEEAEEEQDADREASTSTQMPQPRARQATVRPRLPHRVPRQERWDEAAFSAVANKQRLLEANVGRDTRDERFQGQLTLTNP</sequence>
<proteinExistence type="predicted"/>
<organism evidence="1 2">
    <name type="scientific">Ixodes persulcatus</name>
    <name type="common">Taiga tick</name>
    <dbReference type="NCBI Taxonomy" id="34615"/>
    <lineage>
        <taxon>Eukaryota</taxon>
        <taxon>Metazoa</taxon>
        <taxon>Ecdysozoa</taxon>
        <taxon>Arthropoda</taxon>
        <taxon>Chelicerata</taxon>
        <taxon>Arachnida</taxon>
        <taxon>Acari</taxon>
        <taxon>Parasitiformes</taxon>
        <taxon>Ixodida</taxon>
        <taxon>Ixodoidea</taxon>
        <taxon>Ixodidae</taxon>
        <taxon>Ixodinae</taxon>
        <taxon>Ixodes</taxon>
    </lineage>
</organism>
<keyword evidence="2" id="KW-1185">Reference proteome</keyword>
<evidence type="ECO:0000313" key="1">
    <source>
        <dbReference type="EMBL" id="KAG0421147.1"/>
    </source>
</evidence>
<dbReference type="EMBL" id="JABSTQ010010411">
    <property type="protein sequence ID" value="KAG0421147.1"/>
    <property type="molecule type" value="Genomic_DNA"/>
</dbReference>
<protein>
    <submittedName>
        <fullName evidence="1">Uncharacterized protein</fullName>
    </submittedName>
</protein>
<accession>A0AC60PJU1</accession>
<name>A0AC60PJU1_IXOPE</name>
<evidence type="ECO:0000313" key="2">
    <source>
        <dbReference type="Proteomes" id="UP000805193"/>
    </source>
</evidence>
<comment type="caution">
    <text evidence="1">The sequence shown here is derived from an EMBL/GenBank/DDBJ whole genome shotgun (WGS) entry which is preliminary data.</text>
</comment>
<gene>
    <name evidence="1" type="ORF">HPB47_002963</name>
</gene>
<dbReference type="Proteomes" id="UP000805193">
    <property type="component" value="Unassembled WGS sequence"/>
</dbReference>
<reference evidence="1 2" key="1">
    <citation type="journal article" date="2020" name="Cell">
        <title>Large-Scale Comparative Analyses of Tick Genomes Elucidate Their Genetic Diversity and Vector Capacities.</title>
        <authorList>
            <consortium name="Tick Genome and Microbiome Consortium (TIGMIC)"/>
            <person name="Jia N."/>
            <person name="Wang J."/>
            <person name="Shi W."/>
            <person name="Du L."/>
            <person name="Sun Y."/>
            <person name="Zhan W."/>
            <person name="Jiang J.F."/>
            <person name="Wang Q."/>
            <person name="Zhang B."/>
            <person name="Ji P."/>
            <person name="Bell-Sakyi L."/>
            <person name="Cui X.M."/>
            <person name="Yuan T.T."/>
            <person name="Jiang B.G."/>
            <person name="Yang W.F."/>
            <person name="Lam T.T."/>
            <person name="Chang Q.C."/>
            <person name="Ding S.J."/>
            <person name="Wang X.J."/>
            <person name="Zhu J.G."/>
            <person name="Ruan X.D."/>
            <person name="Zhao L."/>
            <person name="Wei J.T."/>
            <person name="Ye R.Z."/>
            <person name="Que T.C."/>
            <person name="Du C.H."/>
            <person name="Zhou Y.H."/>
            <person name="Cheng J.X."/>
            <person name="Dai P.F."/>
            <person name="Guo W.B."/>
            <person name="Han X.H."/>
            <person name="Huang E.J."/>
            <person name="Li L.F."/>
            <person name="Wei W."/>
            <person name="Gao Y.C."/>
            <person name="Liu J.Z."/>
            <person name="Shao H.Z."/>
            <person name="Wang X."/>
            <person name="Wang C.C."/>
            <person name="Yang T.C."/>
            <person name="Huo Q.B."/>
            <person name="Li W."/>
            <person name="Chen H.Y."/>
            <person name="Chen S.E."/>
            <person name="Zhou L.G."/>
            <person name="Ni X.B."/>
            <person name="Tian J.H."/>
            <person name="Sheng Y."/>
            <person name="Liu T."/>
            <person name="Pan Y.S."/>
            <person name="Xia L.Y."/>
            <person name="Li J."/>
            <person name="Zhao F."/>
            <person name="Cao W.C."/>
        </authorList>
    </citation>
    <scope>NUCLEOTIDE SEQUENCE [LARGE SCALE GENOMIC DNA]</scope>
    <source>
        <strain evidence="1">Iper-2018</strain>
    </source>
</reference>